<evidence type="ECO:0000313" key="1">
    <source>
        <dbReference type="EMBL" id="GGK11668.1"/>
    </source>
</evidence>
<keyword evidence="2" id="KW-1185">Reference proteome</keyword>
<protein>
    <recommendedName>
        <fullName evidence="3">Phage major capsid protein</fullName>
    </recommendedName>
</protein>
<dbReference type="SUPFAM" id="SSF56563">
    <property type="entry name" value="Major capsid protein gp5"/>
    <property type="match status" value="1"/>
</dbReference>
<reference evidence="2" key="1">
    <citation type="journal article" date="2019" name="Int. J. Syst. Evol. Microbiol.">
        <title>The Global Catalogue of Microorganisms (GCM) 10K type strain sequencing project: providing services to taxonomists for standard genome sequencing and annotation.</title>
        <authorList>
            <consortium name="The Broad Institute Genomics Platform"/>
            <consortium name="The Broad Institute Genome Sequencing Center for Infectious Disease"/>
            <person name="Wu L."/>
            <person name="Ma J."/>
        </authorList>
    </citation>
    <scope>NUCLEOTIDE SEQUENCE [LARGE SCALE GENOMIC DNA]</scope>
    <source>
        <strain evidence="2">JCM 30331</strain>
    </source>
</reference>
<dbReference type="RefSeq" id="WP_189003547.1">
    <property type="nucleotide sequence ID" value="NZ_BMPP01000001.1"/>
</dbReference>
<accession>A0ABQ2EJT0</accession>
<dbReference type="Proteomes" id="UP000647587">
    <property type="component" value="Unassembled WGS sequence"/>
</dbReference>
<dbReference type="Pfam" id="PF25209">
    <property type="entry name" value="Phage_capsid_4"/>
    <property type="match status" value="1"/>
</dbReference>
<gene>
    <name evidence="1" type="ORF">GCM10008955_01150</name>
</gene>
<dbReference type="EMBL" id="BMPP01000001">
    <property type="protein sequence ID" value="GGK11668.1"/>
    <property type="molecule type" value="Genomic_DNA"/>
</dbReference>
<proteinExistence type="predicted"/>
<sequence>MTIKKLNQLEAGLYQDAARKGMTLSQMLNEMARKGDIDESLVRPDARNSAGEPVDAFKQLLAQAGIRAKGEFAQTGDAFVSDPSNRLLFPEYVAREYRDAERDAVNVLQTTDLVSTRVGIDGTAYRTGVVASGQEKDLEFGRVAELGEMPVYTITLADKAVNALKYGGVLRMSYEAVRRTRLPILSRYIAKMSRAQARRKVKQALNVALNGDGNNNPAPASAAAAGATFTLQDIIALQMDGLVQGVQFGVITADTADLAALLTLDIFTSAGATAAGADFRDTGAWPNLLGMRPRLAMADSVLQGSRKLLAIDQANGLEEFYENGSEIVESEKLITSQFENIAISEVLGYAKPDTQAFRTKAHA</sequence>
<evidence type="ECO:0008006" key="3">
    <source>
        <dbReference type="Google" id="ProtNLM"/>
    </source>
</evidence>
<comment type="caution">
    <text evidence="1">The sequence shown here is derived from an EMBL/GenBank/DDBJ whole genome shotgun (WGS) entry which is preliminary data.</text>
</comment>
<name>A0ABQ2EJT0_9DEIO</name>
<organism evidence="1 2">
    <name type="scientific">Deinococcus malanensis</name>
    <dbReference type="NCBI Taxonomy" id="1706855"/>
    <lineage>
        <taxon>Bacteria</taxon>
        <taxon>Thermotogati</taxon>
        <taxon>Deinococcota</taxon>
        <taxon>Deinococci</taxon>
        <taxon>Deinococcales</taxon>
        <taxon>Deinococcaceae</taxon>
        <taxon>Deinococcus</taxon>
    </lineage>
</organism>
<evidence type="ECO:0000313" key="2">
    <source>
        <dbReference type="Proteomes" id="UP000647587"/>
    </source>
</evidence>